<dbReference type="EMBL" id="CP144693">
    <property type="protein sequence ID" value="WVY99331.1"/>
    <property type="molecule type" value="Genomic_DNA"/>
</dbReference>
<feature type="region of interest" description="Disordered" evidence="1">
    <location>
        <begin position="795"/>
        <end position="864"/>
    </location>
</feature>
<feature type="domain" description="EDR1/CTR1/ARMC3-like peptidase-like" evidence="2">
    <location>
        <begin position="56"/>
        <end position="274"/>
    </location>
</feature>
<keyword evidence="4" id="KW-1185">Reference proteome</keyword>
<evidence type="ECO:0000313" key="4">
    <source>
        <dbReference type="Proteomes" id="UP001374535"/>
    </source>
</evidence>
<feature type="compositionally biased region" description="Basic and acidic residues" evidence="1">
    <location>
        <begin position="634"/>
        <end position="659"/>
    </location>
</feature>
<accession>A0AAQ3MYJ3</accession>
<gene>
    <name evidence="3" type="ORF">V8G54_025401</name>
</gene>
<dbReference type="Proteomes" id="UP001374535">
    <property type="component" value="Chromosome 8"/>
</dbReference>
<feature type="region of interest" description="Disordered" evidence="1">
    <location>
        <begin position="634"/>
        <end position="671"/>
    </location>
</feature>
<sequence>MEETREDAGPTEQGPSNVSWWPSDFVENFGSVSLDSHDEALSNKESPHVVKDVLSSQKASQTLWRTGMLSEPIPNGFYSVVPVLFLAELKLQSAYYCLTEHLHVETRLKELFDNIPSLDELNALSGEGFKTDVILVDSEKDKKLSMLKQLIVALVKGLNSNPAAIIKKIAGLVSDFYKRPNVESPAKAVLDETSHMLENRGVQMLGQIKHGSCRPRAILFKVLADTVGLESRLVLGLPNDGVTECQDSYKHMSLIVVLNSVEMLVDLMRFPGQLLPRSTKAVFMTHISGAGESDSAENDSCDSPLEPNSPLFGVSERLDPNKLKNWNRTVEDGERLGRTVEGRERPSRMVEDGEQSGQTVEGRERSGRAVDNGDRAGRMVESEERTGRTAVRSQAKRLKDYHPNCRSVTLPTRIRNNWSDLSDRQRGEKAGEHGIVHEEIGDGNGGSLQGFARTAEDDGRASSTIRWKFGWKPEKKEDQREEEEGEREDGCHEEQPNWRKRVELPIFDGVDPVSKEEKLCLAYISMEEKGGYWFRFWKGNPKNRSWEVLKEAMVIRFVERNTGLVFERLVPSKQSGIVEEYVQALNEKGPLEPNGGELMNSNARGLPEPNGNRLKNLNVRELLESNSSRLLDLNVRERVKPKERGPTEPNGRGRPEPNVRKLTGKNNESLGRKSRWKNQCLGENNGFCEEFLIAKGREQREVLKDIEDHFLKAYDLGKMVNRMLDKEWKTLEEVLPPPKPPDLNWRATTSEYPSYDNTMMRRSQEIKFHSSNLEDKVVLQRGVMLWYKVVGDRTMEDGERPGRTVEDRERPSRMVEGGERSGRTVEVDNGERAGRTVQGEERTGRMVNNGERAGRTVVGSEESS</sequence>
<dbReference type="InterPro" id="IPR055164">
    <property type="entry name" value="EDR1/CTR1/ARMC3-like_pept-like"/>
</dbReference>
<protein>
    <recommendedName>
        <fullName evidence="2">EDR1/CTR1/ARMC3-like peptidase-like domain-containing protein</fullName>
    </recommendedName>
</protein>
<feature type="compositionally biased region" description="Basic and acidic residues" evidence="1">
    <location>
        <begin position="334"/>
        <end position="351"/>
    </location>
</feature>
<feature type="compositionally biased region" description="Basic and acidic residues" evidence="1">
    <location>
        <begin position="795"/>
        <end position="844"/>
    </location>
</feature>
<evidence type="ECO:0000259" key="2">
    <source>
        <dbReference type="Pfam" id="PF14381"/>
    </source>
</evidence>
<feature type="region of interest" description="Disordered" evidence="1">
    <location>
        <begin position="471"/>
        <end position="495"/>
    </location>
</feature>
<name>A0AAQ3MYJ3_VIGMU</name>
<proteinExistence type="predicted"/>
<dbReference type="AlphaFoldDB" id="A0AAQ3MYJ3"/>
<feature type="region of interest" description="Disordered" evidence="1">
    <location>
        <begin position="291"/>
        <end position="317"/>
    </location>
</feature>
<dbReference type="Pfam" id="PF14381">
    <property type="entry name" value="EDR1_CTR1_ARMC3_pept"/>
    <property type="match status" value="1"/>
</dbReference>
<organism evidence="3 4">
    <name type="scientific">Vigna mungo</name>
    <name type="common">Black gram</name>
    <name type="synonym">Phaseolus mungo</name>
    <dbReference type="NCBI Taxonomy" id="3915"/>
    <lineage>
        <taxon>Eukaryota</taxon>
        <taxon>Viridiplantae</taxon>
        <taxon>Streptophyta</taxon>
        <taxon>Embryophyta</taxon>
        <taxon>Tracheophyta</taxon>
        <taxon>Spermatophyta</taxon>
        <taxon>Magnoliopsida</taxon>
        <taxon>eudicotyledons</taxon>
        <taxon>Gunneridae</taxon>
        <taxon>Pentapetalae</taxon>
        <taxon>rosids</taxon>
        <taxon>fabids</taxon>
        <taxon>Fabales</taxon>
        <taxon>Fabaceae</taxon>
        <taxon>Papilionoideae</taxon>
        <taxon>50 kb inversion clade</taxon>
        <taxon>NPAAA clade</taxon>
        <taxon>indigoferoid/millettioid clade</taxon>
        <taxon>Phaseoleae</taxon>
        <taxon>Vigna</taxon>
    </lineage>
</organism>
<evidence type="ECO:0000256" key="1">
    <source>
        <dbReference type="SAM" id="MobiDB-lite"/>
    </source>
</evidence>
<feature type="region of interest" description="Disordered" evidence="1">
    <location>
        <begin position="334"/>
        <end position="392"/>
    </location>
</feature>
<reference evidence="3 4" key="1">
    <citation type="journal article" date="2023" name="Life. Sci Alliance">
        <title>Evolutionary insights into 3D genome organization and epigenetic landscape of Vigna mungo.</title>
        <authorList>
            <person name="Junaid A."/>
            <person name="Singh B."/>
            <person name="Bhatia S."/>
        </authorList>
    </citation>
    <scope>NUCLEOTIDE SEQUENCE [LARGE SCALE GENOMIC DNA]</scope>
    <source>
        <strain evidence="3">Urdbean</strain>
    </source>
</reference>
<feature type="compositionally biased region" description="Basic and acidic residues" evidence="1">
    <location>
        <begin position="361"/>
        <end position="387"/>
    </location>
</feature>
<evidence type="ECO:0000313" key="3">
    <source>
        <dbReference type="EMBL" id="WVY99331.1"/>
    </source>
</evidence>